<evidence type="ECO:0000313" key="1">
    <source>
        <dbReference type="EMBL" id="MPN47913.1"/>
    </source>
</evidence>
<protein>
    <submittedName>
        <fullName evidence="1">Uncharacterized protein</fullName>
    </submittedName>
</protein>
<reference evidence="1" key="1">
    <citation type="submission" date="2019-08" db="EMBL/GenBank/DDBJ databases">
        <authorList>
            <person name="Kucharzyk K."/>
            <person name="Murdoch R.W."/>
            <person name="Higgins S."/>
            <person name="Loffler F."/>
        </authorList>
    </citation>
    <scope>NUCLEOTIDE SEQUENCE</scope>
</reference>
<accession>A0A645IKQ9</accession>
<gene>
    <name evidence="1" type="ORF">SDC9_195517</name>
</gene>
<organism evidence="1">
    <name type="scientific">bioreactor metagenome</name>
    <dbReference type="NCBI Taxonomy" id="1076179"/>
    <lineage>
        <taxon>unclassified sequences</taxon>
        <taxon>metagenomes</taxon>
        <taxon>ecological metagenomes</taxon>
    </lineage>
</organism>
<comment type="caution">
    <text evidence="1">The sequence shown here is derived from an EMBL/GenBank/DDBJ whole genome shotgun (WGS) entry which is preliminary data.</text>
</comment>
<proteinExistence type="predicted"/>
<dbReference type="AlphaFoldDB" id="A0A645IKQ9"/>
<sequence length="173" mass="18912">MASASAASSVQSDSLPCAFRKSRVFSSEGKRLVVTPHSAPILQMVERSGTSSDATPSPVYSKMQFTLPFTPYRSSTVRITSLALTQLRNFPCKRISMTFGAMRWKGPPAMATATSRPPAPMAIMPSPPPVGVWLSLPSKVLPGLPKRSRWTWWQIPFPGREKMTPFAAATVCR</sequence>
<name>A0A645IKQ9_9ZZZZ</name>
<dbReference type="EMBL" id="VSSQ01109782">
    <property type="protein sequence ID" value="MPN47913.1"/>
    <property type="molecule type" value="Genomic_DNA"/>
</dbReference>